<gene>
    <name evidence="1" type="ORF">NQ176_g274</name>
</gene>
<proteinExistence type="predicted"/>
<evidence type="ECO:0000313" key="2">
    <source>
        <dbReference type="Proteomes" id="UP001143910"/>
    </source>
</evidence>
<sequence length="417" mass="45495">MRVYMMAKTLGMLAAAQQTALWVPDCGDEVLMLGSHVADDFKSMNTLSVTDVNTILAFHTYTVRYYSHAPTGFTWAHTEEEVRLVKDPPPLYQVTTCTTPLQMVRNTGTAPITTTTRLTATSTQVETNVAITAQPQPTSVNLFTTCNTSGQSLTNSALVLAQIIAFCGSHTGLATQSSLHTTVVAGGLQMLVDQTNCEPISSLGSAAAIKPGETGFGIIFGSLTASPTIYDAIQSSNAAYNEALWPCMELWNIWKSCNEPSDNELKGNEGRGGVGSVGSEEEYGDWLDGIWDKIEYPDAGHWNSYLNERFNTKRGLLISPIEFAHICEAARPAAGERLSTQAARIKAEMHAWRSKMGRSEDELARCVEENSEMHKDLRSIVYKLATGKLSHKELLAYSKLVSTSTVETGSRERHLPS</sequence>
<dbReference type="EMBL" id="JANJQO010000009">
    <property type="protein sequence ID" value="KAJ2984018.1"/>
    <property type="molecule type" value="Genomic_DNA"/>
</dbReference>
<reference evidence="1" key="1">
    <citation type="submission" date="2022-08" db="EMBL/GenBank/DDBJ databases">
        <title>Genome Sequence of Lecanicillium fungicola.</title>
        <authorList>
            <person name="Buettner E."/>
        </authorList>
    </citation>
    <scope>NUCLEOTIDE SEQUENCE</scope>
    <source>
        <strain evidence="1">Babe33</strain>
    </source>
</reference>
<accession>A0ACC1P0E0</accession>
<comment type="caution">
    <text evidence="1">The sequence shown here is derived from an EMBL/GenBank/DDBJ whole genome shotgun (WGS) entry which is preliminary data.</text>
</comment>
<organism evidence="1 2">
    <name type="scientific">Zarea fungicola</name>
    <dbReference type="NCBI Taxonomy" id="93591"/>
    <lineage>
        <taxon>Eukaryota</taxon>
        <taxon>Fungi</taxon>
        <taxon>Dikarya</taxon>
        <taxon>Ascomycota</taxon>
        <taxon>Pezizomycotina</taxon>
        <taxon>Sordariomycetes</taxon>
        <taxon>Hypocreomycetidae</taxon>
        <taxon>Hypocreales</taxon>
        <taxon>Cordycipitaceae</taxon>
        <taxon>Zarea</taxon>
    </lineage>
</organism>
<dbReference type="Proteomes" id="UP001143910">
    <property type="component" value="Unassembled WGS sequence"/>
</dbReference>
<evidence type="ECO:0000313" key="1">
    <source>
        <dbReference type="EMBL" id="KAJ2984018.1"/>
    </source>
</evidence>
<protein>
    <submittedName>
        <fullName evidence="1">Uncharacterized protein</fullName>
    </submittedName>
</protein>
<keyword evidence="2" id="KW-1185">Reference proteome</keyword>
<name>A0ACC1P0E0_9HYPO</name>